<comment type="caution">
    <text evidence="3">The sequence shown here is derived from an EMBL/GenBank/DDBJ whole genome shotgun (WGS) entry which is preliminary data.</text>
</comment>
<sequence>MAPEGAKHKQTRLKTKKDRQLHQRLDALKSKGDAAQDAGPDVTNPETTITTTKYPLFETWERLESAQVGEITHQHKHTTGWLLPQIMPVLVHVAAPQAGRFTREVQSNIDNMNSIEAVKDLVKNSLLFELKRTNIEVTKAQFAGLMVYGPTTEFKPDTIKSFTRGLFLQEAAFKDWWLTVAKSQRVPGDMVKIAVVLWHSDEAATKQVTLPNFWTANTARLLRNHLEKLETLPWDLDIEGDCRSYVKMQEQMLEARVKAVDAETKAMKADDLNRELKVEQENLIAAQKCLDEEVNTLTKLKDSLVKAIEANDMESAARLVAASQKSSKQKDKGKVEETEEGEAEDVKMMDGGDDPNDSDYVED</sequence>
<proteinExistence type="predicted"/>
<feature type="compositionally biased region" description="Basic residues" evidence="2">
    <location>
        <begin position="8"/>
        <end position="17"/>
    </location>
</feature>
<keyword evidence="1" id="KW-0175">Coiled coil</keyword>
<keyword evidence="4" id="KW-1185">Reference proteome</keyword>
<feature type="coiled-coil region" evidence="1">
    <location>
        <begin position="262"/>
        <end position="289"/>
    </location>
</feature>
<feature type="region of interest" description="Disordered" evidence="2">
    <location>
        <begin position="1"/>
        <end position="48"/>
    </location>
</feature>
<name>A0A178Z7N6_9EURO</name>
<dbReference type="RefSeq" id="XP_018688823.1">
    <property type="nucleotide sequence ID" value="XM_018841935.1"/>
</dbReference>
<feature type="region of interest" description="Disordered" evidence="2">
    <location>
        <begin position="319"/>
        <end position="363"/>
    </location>
</feature>
<feature type="compositionally biased region" description="Basic and acidic residues" evidence="2">
    <location>
        <begin position="18"/>
        <end position="34"/>
    </location>
</feature>
<protein>
    <submittedName>
        <fullName evidence="3">Uncharacterized protein</fullName>
    </submittedName>
</protein>
<evidence type="ECO:0000313" key="4">
    <source>
        <dbReference type="Proteomes" id="UP000078343"/>
    </source>
</evidence>
<dbReference type="AlphaFoldDB" id="A0A178Z7N6"/>
<feature type="compositionally biased region" description="Acidic residues" evidence="2">
    <location>
        <begin position="351"/>
        <end position="363"/>
    </location>
</feature>
<evidence type="ECO:0000313" key="3">
    <source>
        <dbReference type="EMBL" id="OAP55456.1"/>
    </source>
</evidence>
<dbReference type="GeneID" id="30014597"/>
<gene>
    <name evidence="3" type="ORF">AYL99_10429</name>
</gene>
<accession>A0A178Z7N6</accession>
<evidence type="ECO:0000256" key="2">
    <source>
        <dbReference type="SAM" id="MobiDB-lite"/>
    </source>
</evidence>
<evidence type="ECO:0000256" key="1">
    <source>
        <dbReference type="SAM" id="Coils"/>
    </source>
</evidence>
<dbReference type="EMBL" id="LVYI01000011">
    <property type="protein sequence ID" value="OAP55456.1"/>
    <property type="molecule type" value="Genomic_DNA"/>
</dbReference>
<organism evidence="3 4">
    <name type="scientific">Fonsecaea erecta</name>
    <dbReference type="NCBI Taxonomy" id="1367422"/>
    <lineage>
        <taxon>Eukaryota</taxon>
        <taxon>Fungi</taxon>
        <taxon>Dikarya</taxon>
        <taxon>Ascomycota</taxon>
        <taxon>Pezizomycotina</taxon>
        <taxon>Eurotiomycetes</taxon>
        <taxon>Chaetothyriomycetidae</taxon>
        <taxon>Chaetothyriales</taxon>
        <taxon>Herpotrichiellaceae</taxon>
        <taxon>Fonsecaea</taxon>
    </lineage>
</organism>
<reference evidence="3 4" key="1">
    <citation type="submission" date="2016-04" db="EMBL/GenBank/DDBJ databases">
        <title>Draft genome of Fonsecaea erecta CBS 125763.</title>
        <authorList>
            <person name="Weiss V.A."/>
            <person name="Vicente V.A."/>
            <person name="Raittz R.T."/>
            <person name="Moreno L.F."/>
            <person name="De Souza E.M."/>
            <person name="Pedrosa F.O."/>
            <person name="Steffens M.B."/>
            <person name="Faoro H."/>
            <person name="Tadra-Sfeir M.Z."/>
            <person name="Najafzadeh M.J."/>
            <person name="Felipe M.S."/>
            <person name="Teixeira M."/>
            <person name="Sun J."/>
            <person name="Xi L."/>
            <person name="Gomes R."/>
            <person name="De Azevedo C.M."/>
            <person name="Salgado C.G."/>
            <person name="Da Silva M.B."/>
            <person name="Nascimento M.F."/>
            <person name="Queiroz-Telles F."/>
            <person name="Attili D.S."/>
            <person name="Gorbushina A."/>
        </authorList>
    </citation>
    <scope>NUCLEOTIDE SEQUENCE [LARGE SCALE GENOMIC DNA]</scope>
    <source>
        <strain evidence="3 4">CBS 125763</strain>
    </source>
</reference>
<dbReference type="Proteomes" id="UP000078343">
    <property type="component" value="Unassembled WGS sequence"/>
</dbReference>
<dbReference type="OrthoDB" id="4118448at2759"/>